<comment type="caution">
    <text evidence="1">The sequence shown here is derived from an EMBL/GenBank/DDBJ whole genome shotgun (WGS) entry which is preliminary data.</text>
</comment>
<keyword evidence="2" id="KW-1185">Reference proteome</keyword>
<proteinExistence type="predicted"/>
<dbReference type="EMBL" id="BPLR01019519">
    <property type="protein sequence ID" value="GIX68742.1"/>
    <property type="molecule type" value="Genomic_DNA"/>
</dbReference>
<dbReference type="AlphaFoldDB" id="A0AAV4MAG1"/>
<reference evidence="1 2" key="1">
    <citation type="submission" date="2021-06" db="EMBL/GenBank/DDBJ databases">
        <title>Caerostris extrusa draft genome.</title>
        <authorList>
            <person name="Kono N."/>
            <person name="Arakawa K."/>
        </authorList>
    </citation>
    <scope>NUCLEOTIDE SEQUENCE [LARGE SCALE GENOMIC DNA]</scope>
</reference>
<gene>
    <name evidence="1" type="ORF">CEXT_785781</name>
</gene>
<evidence type="ECO:0000313" key="1">
    <source>
        <dbReference type="EMBL" id="GIX68742.1"/>
    </source>
</evidence>
<accession>A0AAV4MAG1</accession>
<name>A0AAV4MAG1_CAEEX</name>
<sequence>MECWEVEKSMMGCYLVTTDGRSAFTKTKKRICCFPFDLLMVAAFSIVEVQVVKDCIADGLGSLSAYLLIEVNCCKRIKLFVCVCE</sequence>
<organism evidence="1 2">
    <name type="scientific">Caerostris extrusa</name>
    <name type="common">Bark spider</name>
    <name type="synonym">Caerostris bankana</name>
    <dbReference type="NCBI Taxonomy" id="172846"/>
    <lineage>
        <taxon>Eukaryota</taxon>
        <taxon>Metazoa</taxon>
        <taxon>Ecdysozoa</taxon>
        <taxon>Arthropoda</taxon>
        <taxon>Chelicerata</taxon>
        <taxon>Arachnida</taxon>
        <taxon>Araneae</taxon>
        <taxon>Araneomorphae</taxon>
        <taxon>Entelegynae</taxon>
        <taxon>Araneoidea</taxon>
        <taxon>Araneidae</taxon>
        <taxon>Caerostris</taxon>
    </lineage>
</organism>
<dbReference type="Proteomes" id="UP001054945">
    <property type="component" value="Unassembled WGS sequence"/>
</dbReference>
<protein>
    <submittedName>
        <fullName evidence="1">Uncharacterized protein</fullName>
    </submittedName>
</protein>
<evidence type="ECO:0000313" key="2">
    <source>
        <dbReference type="Proteomes" id="UP001054945"/>
    </source>
</evidence>